<protein>
    <recommendedName>
        <fullName evidence="3">Phosphocarrier protein HPr</fullName>
    </recommendedName>
</protein>
<keyword evidence="5" id="KW-0813">Transport</keyword>
<dbReference type="InterPro" id="IPR035895">
    <property type="entry name" value="HPr-like_sf"/>
</dbReference>
<evidence type="ECO:0000256" key="6">
    <source>
        <dbReference type="ARBA" id="ARBA00022683"/>
    </source>
</evidence>
<dbReference type="AlphaFoldDB" id="A0A6H1P4W1"/>
<keyword evidence="5" id="KW-0762">Sugar transport</keyword>
<dbReference type="GO" id="GO:0005737">
    <property type="term" value="C:cytoplasm"/>
    <property type="evidence" value="ECO:0007669"/>
    <property type="project" value="UniProtKB-SubCell"/>
</dbReference>
<evidence type="ECO:0000256" key="5">
    <source>
        <dbReference type="ARBA" id="ARBA00022597"/>
    </source>
</evidence>
<evidence type="ECO:0000256" key="2">
    <source>
        <dbReference type="ARBA" id="ARBA00004496"/>
    </source>
</evidence>
<dbReference type="InterPro" id="IPR050399">
    <property type="entry name" value="HPr"/>
</dbReference>
<comment type="function">
    <text evidence="1">General (non sugar-specific) component of the phosphoenolpyruvate-dependent sugar phosphotransferase system (sugar PTS). This major carbohydrate active-transport system catalyzes the phosphorylation of incoming sugar substrates concomitantly with their translocation across the cell membrane. The phosphoryl group from phosphoenolpyruvate (PEP) is transferred to the phosphoryl carrier protein HPr by enzyme I. Phospho-HPr then transfers it to the PTS EIIA domain.</text>
</comment>
<dbReference type="PANTHER" id="PTHR33705">
    <property type="entry name" value="PHOSPHOCARRIER PROTEIN HPR"/>
    <property type="match status" value="1"/>
</dbReference>
<dbReference type="Pfam" id="PF00381">
    <property type="entry name" value="PTS-HPr"/>
    <property type="match status" value="1"/>
</dbReference>
<accession>A0A6H1P4W1</accession>
<dbReference type="SUPFAM" id="SSF55594">
    <property type="entry name" value="HPr-like"/>
    <property type="match status" value="1"/>
</dbReference>
<reference evidence="8 9" key="1">
    <citation type="submission" date="2020-04" db="EMBL/GenBank/DDBJ databases">
        <title>Genome-Wide Identification of 5-Methylcytosine Sites in Bacterial Genomes By High-Throughput Sequencing of MspJI Restriction Fragments.</title>
        <authorList>
            <person name="Wu V."/>
        </authorList>
    </citation>
    <scope>NUCLEOTIDE SEQUENCE [LARGE SCALE GENOMIC DNA]</scope>
    <source>
        <strain evidence="8 9">S2</strain>
    </source>
</reference>
<dbReference type="PROSITE" id="PS51350">
    <property type="entry name" value="PTS_HPR_DOM"/>
    <property type="match status" value="1"/>
</dbReference>
<dbReference type="Proteomes" id="UP000501868">
    <property type="component" value="Chromosome"/>
</dbReference>
<gene>
    <name evidence="8" type="ORF">HFZ78_19565</name>
</gene>
<evidence type="ECO:0000313" key="8">
    <source>
        <dbReference type="EMBL" id="QIZ08630.1"/>
    </source>
</evidence>
<evidence type="ECO:0000259" key="7">
    <source>
        <dbReference type="PROSITE" id="PS51350"/>
    </source>
</evidence>
<dbReference type="NCBIfam" id="NF010352">
    <property type="entry name" value="PRK13780.1"/>
    <property type="match status" value="1"/>
</dbReference>
<dbReference type="Gene3D" id="3.30.1340.10">
    <property type="entry name" value="HPr-like"/>
    <property type="match status" value="1"/>
</dbReference>
<proteinExistence type="predicted"/>
<reference evidence="8 9" key="2">
    <citation type="submission" date="2020-04" db="EMBL/GenBank/DDBJ databases">
        <authorList>
            <person name="Fomenkov A."/>
            <person name="Anton B.P."/>
            <person name="Roberts R.J."/>
        </authorList>
    </citation>
    <scope>NUCLEOTIDE SEQUENCE [LARGE SCALE GENOMIC DNA]</scope>
    <source>
        <strain evidence="8 9">S2</strain>
    </source>
</reference>
<dbReference type="NCBIfam" id="TIGR01003">
    <property type="entry name" value="PTS_HPr_family"/>
    <property type="match status" value="1"/>
</dbReference>
<dbReference type="CDD" id="cd00367">
    <property type="entry name" value="PTS-HPr_like"/>
    <property type="match status" value="1"/>
</dbReference>
<feature type="domain" description="HPr" evidence="7">
    <location>
        <begin position="1"/>
        <end position="88"/>
    </location>
</feature>
<evidence type="ECO:0000256" key="1">
    <source>
        <dbReference type="ARBA" id="ARBA00003681"/>
    </source>
</evidence>
<organism evidence="8 9">
    <name type="scientific">Priestia megaterium</name>
    <name type="common">Bacillus megaterium</name>
    <dbReference type="NCBI Taxonomy" id="1404"/>
    <lineage>
        <taxon>Bacteria</taxon>
        <taxon>Bacillati</taxon>
        <taxon>Bacillota</taxon>
        <taxon>Bacilli</taxon>
        <taxon>Bacillales</taxon>
        <taxon>Bacillaceae</taxon>
        <taxon>Priestia</taxon>
    </lineage>
</organism>
<dbReference type="PANTHER" id="PTHR33705:SF2">
    <property type="entry name" value="PHOSPHOCARRIER PROTEIN NPR"/>
    <property type="match status" value="1"/>
</dbReference>
<evidence type="ECO:0000256" key="4">
    <source>
        <dbReference type="ARBA" id="ARBA00022490"/>
    </source>
</evidence>
<dbReference type="PROSITE" id="PS00369">
    <property type="entry name" value="PTS_HPR_HIS"/>
    <property type="match status" value="1"/>
</dbReference>
<dbReference type="InterPro" id="IPR001020">
    <property type="entry name" value="PTS_HPr_His_P_site"/>
</dbReference>
<evidence type="ECO:0000256" key="3">
    <source>
        <dbReference type="ARBA" id="ARBA00020422"/>
    </source>
</evidence>
<dbReference type="PRINTS" id="PR00107">
    <property type="entry name" value="PHOSPHOCPHPR"/>
</dbReference>
<dbReference type="EMBL" id="CP051128">
    <property type="protein sequence ID" value="QIZ08630.1"/>
    <property type="molecule type" value="Genomic_DNA"/>
</dbReference>
<sequence length="88" mass="9550">MTEQIFTIIDEAGIHARPATVLVQAATKFKSDVNLEYKGRRVNLESILGVLSLGVVKGAQIKISASGSDENDVLSELTETLKNHKLID</sequence>
<dbReference type="GO" id="GO:0009401">
    <property type="term" value="P:phosphoenolpyruvate-dependent sugar phosphotransferase system"/>
    <property type="evidence" value="ECO:0007669"/>
    <property type="project" value="UniProtKB-KW"/>
</dbReference>
<keyword evidence="6" id="KW-0598">Phosphotransferase system</keyword>
<evidence type="ECO:0000313" key="9">
    <source>
        <dbReference type="Proteomes" id="UP000501868"/>
    </source>
</evidence>
<keyword evidence="4" id="KW-0963">Cytoplasm</keyword>
<comment type="subcellular location">
    <subcellularLocation>
        <location evidence="2">Cytoplasm</location>
    </subcellularLocation>
</comment>
<name>A0A6H1P4W1_PRIMG</name>
<dbReference type="InterPro" id="IPR000032">
    <property type="entry name" value="HPr-like"/>
</dbReference>